<gene>
    <name evidence="4" type="primary">hspA_3</name>
    <name evidence="4" type="ORF">K239x_51490</name>
</gene>
<evidence type="ECO:0000256" key="1">
    <source>
        <dbReference type="PROSITE-ProRule" id="PRU00285"/>
    </source>
</evidence>
<dbReference type="Gene3D" id="2.60.40.790">
    <property type="match status" value="1"/>
</dbReference>
<sequence length="160" mass="17502">MRMVFPTNMTGRFLDDLASEMNTFVESVLGDETKDSPAGYAPRMDVVETETSFVAYLDLPGVAPDDVSIDMENDQVVVMGERVGKSEGEGTVHHRTERAHGTFRRAIALPKTVDKDAITADYEHGVLTIAMPKLVEEKKSRRIVISHGSGETKSDASTGE</sequence>
<dbReference type="InterPro" id="IPR002068">
    <property type="entry name" value="A-crystallin/Hsp20_dom"/>
</dbReference>
<dbReference type="PANTHER" id="PTHR11527">
    <property type="entry name" value="HEAT-SHOCK PROTEIN 20 FAMILY MEMBER"/>
    <property type="match status" value="1"/>
</dbReference>
<evidence type="ECO:0000313" key="5">
    <source>
        <dbReference type="Proteomes" id="UP000319817"/>
    </source>
</evidence>
<feature type="domain" description="SHSP" evidence="3">
    <location>
        <begin position="35"/>
        <end position="148"/>
    </location>
</feature>
<dbReference type="PROSITE" id="PS01031">
    <property type="entry name" value="SHSP"/>
    <property type="match status" value="1"/>
</dbReference>
<dbReference type="OrthoDB" id="288864at2"/>
<dbReference type="Proteomes" id="UP000319817">
    <property type="component" value="Chromosome"/>
</dbReference>
<reference evidence="4 5" key="1">
    <citation type="submission" date="2019-02" db="EMBL/GenBank/DDBJ databases">
        <title>Deep-cultivation of Planctomycetes and their phenomic and genomic characterization uncovers novel biology.</title>
        <authorList>
            <person name="Wiegand S."/>
            <person name="Jogler M."/>
            <person name="Boedeker C."/>
            <person name="Pinto D."/>
            <person name="Vollmers J."/>
            <person name="Rivas-Marin E."/>
            <person name="Kohn T."/>
            <person name="Peeters S.H."/>
            <person name="Heuer A."/>
            <person name="Rast P."/>
            <person name="Oberbeckmann S."/>
            <person name="Bunk B."/>
            <person name="Jeske O."/>
            <person name="Meyerdierks A."/>
            <person name="Storesund J.E."/>
            <person name="Kallscheuer N."/>
            <person name="Luecker S."/>
            <person name="Lage O.M."/>
            <person name="Pohl T."/>
            <person name="Merkel B.J."/>
            <person name="Hornburger P."/>
            <person name="Mueller R.-W."/>
            <person name="Bruemmer F."/>
            <person name="Labrenz M."/>
            <person name="Spormann A.M."/>
            <person name="Op den Camp H."/>
            <person name="Overmann J."/>
            <person name="Amann R."/>
            <person name="Jetten M.S.M."/>
            <person name="Mascher T."/>
            <person name="Medema M.H."/>
            <person name="Devos D.P."/>
            <person name="Kaster A.-K."/>
            <person name="Ovreas L."/>
            <person name="Rohde M."/>
            <person name="Galperin M.Y."/>
            <person name="Jogler C."/>
        </authorList>
    </citation>
    <scope>NUCLEOTIDE SEQUENCE [LARGE SCALE GENOMIC DNA]</scope>
    <source>
        <strain evidence="4 5">K23_9</strain>
    </source>
</reference>
<evidence type="ECO:0000259" key="3">
    <source>
        <dbReference type="PROSITE" id="PS01031"/>
    </source>
</evidence>
<dbReference type="SUPFAM" id="SSF49764">
    <property type="entry name" value="HSP20-like chaperones"/>
    <property type="match status" value="1"/>
</dbReference>
<comment type="similarity">
    <text evidence="1 2">Belongs to the small heat shock protein (HSP20) family.</text>
</comment>
<accession>A0A517P181</accession>
<dbReference type="Pfam" id="PF00011">
    <property type="entry name" value="HSP20"/>
    <property type="match status" value="1"/>
</dbReference>
<dbReference type="EMBL" id="CP036526">
    <property type="protein sequence ID" value="QDT13132.1"/>
    <property type="molecule type" value="Genomic_DNA"/>
</dbReference>
<keyword evidence="5" id="KW-1185">Reference proteome</keyword>
<proteinExistence type="inferred from homology"/>
<organism evidence="4 5">
    <name type="scientific">Stieleria marina</name>
    <dbReference type="NCBI Taxonomy" id="1930275"/>
    <lineage>
        <taxon>Bacteria</taxon>
        <taxon>Pseudomonadati</taxon>
        <taxon>Planctomycetota</taxon>
        <taxon>Planctomycetia</taxon>
        <taxon>Pirellulales</taxon>
        <taxon>Pirellulaceae</taxon>
        <taxon>Stieleria</taxon>
    </lineage>
</organism>
<dbReference type="InterPro" id="IPR008978">
    <property type="entry name" value="HSP20-like_chaperone"/>
</dbReference>
<protein>
    <submittedName>
        <fullName evidence="4">Spore protein SP21</fullName>
    </submittedName>
</protein>
<evidence type="ECO:0000313" key="4">
    <source>
        <dbReference type="EMBL" id="QDT13132.1"/>
    </source>
</evidence>
<evidence type="ECO:0000256" key="2">
    <source>
        <dbReference type="RuleBase" id="RU003616"/>
    </source>
</evidence>
<dbReference type="CDD" id="cd06464">
    <property type="entry name" value="ACD_sHsps-like"/>
    <property type="match status" value="1"/>
</dbReference>
<dbReference type="InterPro" id="IPR031107">
    <property type="entry name" value="Small_HSP"/>
</dbReference>
<name>A0A517P181_9BACT</name>
<dbReference type="AlphaFoldDB" id="A0A517P181"/>
<dbReference type="RefSeq" id="WP_145420921.1">
    <property type="nucleotide sequence ID" value="NZ_CP036526.1"/>
</dbReference>